<organism evidence="1">
    <name type="scientific">marine sediment metagenome</name>
    <dbReference type="NCBI Taxonomy" id="412755"/>
    <lineage>
        <taxon>unclassified sequences</taxon>
        <taxon>metagenomes</taxon>
        <taxon>ecological metagenomes</taxon>
    </lineage>
</organism>
<protein>
    <recommendedName>
        <fullName evidence="2">Transcription factor CBF/NF-Y/archaeal histone domain-containing protein</fullName>
    </recommendedName>
</protein>
<evidence type="ECO:0008006" key="2">
    <source>
        <dbReference type="Google" id="ProtNLM"/>
    </source>
</evidence>
<accession>A0A0F9AH49</accession>
<dbReference type="EMBL" id="LAZR01042700">
    <property type="protein sequence ID" value="KKL08894.1"/>
    <property type="molecule type" value="Genomic_DNA"/>
</dbReference>
<dbReference type="SUPFAM" id="SSF47113">
    <property type="entry name" value="Histone-fold"/>
    <property type="match status" value="1"/>
</dbReference>
<gene>
    <name evidence="1" type="ORF">LCGC14_2571320</name>
</gene>
<reference evidence="1" key="1">
    <citation type="journal article" date="2015" name="Nature">
        <title>Complex archaea that bridge the gap between prokaryotes and eukaryotes.</title>
        <authorList>
            <person name="Spang A."/>
            <person name="Saw J.H."/>
            <person name="Jorgensen S.L."/>
            <person name="Zaremba-Niedzwiedzka K."/>
            <person name="Martijn J."/>
            <person name="Lind A.E."/>
            <person name="van Eijk R."/>
            <person name="Schleper C."/>
            <person name="Guy L."/>
            <person name="Ettema T.J."/>
        </authorList>
    </citation>
    <scope>NUCLEOTIDE SEQUENCE</scope>
</reference>
<comment type="caution">
    <text evidence="1">The sequence shown here is derived from an EMBL/GenBank/DDBJ whole genome shotgun (WGS) entry which is preliminary data.</text>
</comment>
<dbReference type="GO" id="GO:0046982">
    <property type="term" value="F:protein heterodimerization activity"/>
    <property type="evidence" value="ECO:0007669"/>
    <property type="project" value="InterPro"/>
</dbReference>
<evidence type="ECO:0000313" key="1">
    <source>
        <dbReference type="EMBL" id="KKL08894.1"/>
    </source>
</evidence>
<dbReference type="AlphaFoldDB" id="A0A0F9AH49"/>
<dbReference type="InterPro" id="IPR009072">
    <property type="entry name" value="Histone-fold"/>
</dbReference>
<sequence>MAETLVVVSKIKKFIKEKAELSTSAGAIEKLSEIVEKECLKAAQKAKESNRKTVLDRDFPEDM</sequence>
<proteinExistence type="predicted"/>
<name>A0A0F9AH49_9ZZZZ</name>